<comment type="catalytic activity">
    <reaction evidence="21">
        <text>N(omega),N(omega)-dimethyl-L-arginine + oxaloacetate = 5-(3,3-dimethylguanidino)-2-oxopentanoate + L-aspartate</text>
        <dbReference type="Rhea" id="RHEA:77343"/>
        <dbReference type="ChEBI" id="CHEBI:16452"/>
        <dbReference type="ChEBI" id="CHEBI:29991"/>
        <dbReference type="ChEBI" id="CHEBI:58326"/>
        <dbReference type="ChEBI" id="CHEBI:197301"/>
    </reaction>
</comment>
<comment type="catalytic activity">
    <reaction evidence="36">
        <text>oxaloacetate + L-alanine = L-aspartate + pyruvate</text>
        <dbReference type="Rhea" id="RHEA:77347"/>
        <dbReference type="ChEBI" id="CHEBI:15361"/>
        <dbReference type="ChEBI" id="CHEBI:16452"/>
        <dbReference type="ChEBI" id="CHEBI:29991"/>
        <dbReference type="ChEBI" id="CHEBI:57972"/>
    </reaction>
</comment>
<comment type="catalytic activity">
    <reaction evidence="20">
        <text>(R)-3-amino-2-methylpropanoate + pyruvate = 2-methyl-3-oxopropanoate + L-alanine</text>
        <dbReference type="Rhea" id="RHEA:18393"/>
        <dbReference type="ChEBI" id="CHEBI:15361"/>
        <dbReference type="ChEBI" id="CHEBI:57700"/>
        <dbReference type="ChEBI" id="CHEBI:57731"/>
        <dbReference type="ChEBI" id="CHEBI:57972"/>
        <dbReference type="EC" id="2.6.1.40"/>
    </reaction>
    <physiologicalReaction direction="left-to-right" evidence="20">
        <dbReference type="Rhea" id="RHEA:18394"/>
    </physiologicalReaction>
</comment>
<dbReference type="GO" id="GO:0019481">
    <property type="term" value="P:L-alanine catabolic process, by transamination"/>
    <property type="evidence" value="ECO:0007669"/>
    <property type="project" value="TreeGrafter"/>
</dbReference>
<feature type="region of interest" description="Disordered" evidence="39">
    <location>
        <begin position="222"/>
        <end position="267"/>
    </location>
</feature>
<dbReference type="InterPro" id="IPR049704">
    <property type="entry name" value="Aminotrans_3_PPA_site"/>
</dbReference>
<evidence type="ECO:0000256" key="34">
    <source>
        <dbReference type="ARBA" id="ARBA00048560"/>
    </source>
</evidence>
<comment type="catalytic activity">
    <reaction evidence="19">
        <text>(2S)-2-aminobutanoate + glyoxylate = 2-oxobutanoate + glycine</text>
        <dbReference type="Rhea" id="RHEA:77339"/>
        <dbReference type="ChEBI" id="CHEBI:16763"/>
        <dbReference type="ChEBI" id="CHEBI:36655"/>
        <dbReference type="ChEBI" id="CHEBI:57305"/>
        <dbReference type="ChEBI" id="CHEBI:74359"/>
    </reaction>
</comment>
<comment type="catalytic activity">
    <reaction evidence="31">
        <text>N(omega),N(omega)-dimethyl-L-arginine + glyoxylate = 5-(3,3-dimethylguanidino)-2-oxopentanoate + glycine</text>
        <dbReference type="Rhea" id="RHEA:77311"/>
        <dbReference type="ChEBI" id="CHEBI:36655"/>
        <dbReference type="ChEBI" id="CHEBI:57305"/>
        <dbReference type="ChEBI" id="CHEBI:58326"/>
        <dbReference type="ChEBI" id="CHEBI:197301"/>
    </reaction>
</comment>
<dbReference type="InterPro" id="IPR015421">
    <property type="entry name" value="PyrdxlP-dep_Trfase_major"/>
</dbReference>
<evidence type="ECO:0000256" key="14">
    <source>
        <dbReference type="ARBA" id="ARBA00041662"/>
    </source>
</evidence>
<dbReference type="SMART" id="SM00595">
    <property type="entry name" value="MADF"/>
    <property type="match status" value="1"/>
</dbReference>
<evidence type="ECO:0000256" key="19">
    <source>
        <dbReference type="ARBA" id="ARBA00043679"/>
    </source>
</evidence>
<dbReference type="AlphaFoldDB" id="A0AAN9TG88"/>
<gene>
    <name evidence="41" type="ORF">V9T40_002213</name>
</gene>
<organism evidence="41 42">
    <name type="scientific">Parthenolecanium corni</name>
    <dbReference type="NCBI Taxonomy" id="536013"/>
    <lineage>
        <taxon>Eukaryota</taxon>
        <taxon>Metazoa</taxon>
        <taxon>Ecdysozoa</taxon>
        <taxon>Arthropoda</taxon>
        <taxon>Hexapoda</taxon>
        <taxon>Insecta</taxon>
        <taxon>Pterygota</taxon>
        <taxon>Neoptera</taxon>
        <taxon>Paraneoptera</taxon>
        <taxon>Hemiptera</taxon>
        <taxon>Sternorrhyncha</taxon>
        <taxon>Coccoidea</taxon>
        <taxon>Coccidae</taxon>
        <taxon>Parthenolecanium</taxon>
    </lineage>
</organism>
<dbReference type="InterPro" id="IPR005814">
    <property type="entry name" value="Aminotrans_3"/>
</dbReference>
<dbReference type="SUPFAM" id="SSF53383">
    <property type="entry name" value="PLP-dependent transferases"/>
    <property type="match status" value="1"/>
</dbReference>
<evidence type="ECO:0000256" key="6">
    <source>
        <dbReference type="ARBA" id="ARBA00022576"/>
    </source>
</evidence>
<keyword evidence="7" id="KW-0808">Transferase</keyword>
<evidence type="ECO:0000256" key="37">
    <source>
        <dbReference type="ARBA" id="ARBA00049480"/>
    </source>
</evidence>
<evidence type="ECO:0000256" key="36">
    <source>
        <dbReference type="ARBA" id="ARBA00048916"/>
    </source>
</evidence>
<sequence length="731" mass="83176">MDLDEELIKEVKTQRVLYNPNDPLYKNMELKQKIWWEIGQKILNSKDESTAVSTLKVRWRSLRDAYVKERKYDLALTSGVKMKPKKPWRFKMQIEFLAPFIQLRKDLSTSTEARTESRMRSVDAKTSSKTIVTDSSLKTVGENGSSSNYEINLFNQCIPKSNDQRFIEIDSFFRDIANAVKGLNRNSQFSLQKEITNLVMNYKLKELEGEEKEQNERIIKRDNFGNSSDFPPKVDEMKERSGSSKKARRNFSDVSKPKTVEMPLPQMPPFQYQPKPYEGLPYENIQKIKNDNIVPCIQQYYKKPLLLHEGKMQWLFDFEGKRYLDMFGGIVTVSVGHCHPKINKAIHKQVDTLWHSTNIYQHPNLYKYVEELTSTLPSHLKAVYLVNSGSEANDLALFLARLYTGNFEIISFRNAYHGMSPYLMGTTALSTWRFNVPVSFGVHHAMVPDVFKGLWGGKYCRDSVVQTTRQCECSTFRCQATENYYKQLEEVFMYSIPRGHVAGLIAESIQGVGGIVHFPKGYLQKAYELVRTNGGVCIADEVQTGFGRTGDHFWGFQMHGVKPDIVTMAKGIGNGFPLGAVVTTPEIAEVLKHSSHFNTFGGNPLACSVGLKVLEVLKEEDLQYNSKKVGTYLLNELAKLRDKFECVGDVRGKGLMIGVELVKNKKTNEPLNATDFVRIWDDCKDMGVLIGRGGINGNVLRLAPPMCVTLADAEFAVHVLHKSLLNFYNRS</sequence>
<feature type="domain" description="MADF" evidence="40">
    <location>
        <begin position="6"/>
        <end position="102"/>
    </location>
</feature>
<comment type="catalytic activity">
    <reaction evidence="34">
        <text>N(omega),N(omega)-dimethyl-L-arginine + 2-oxobutanoate = 5-(3,3-dimethylguanidino)-2-oxopentanoate + (2S)-2-aminobutanoate</text>
        <dbReference type="Rhea" id="RHEA:77351"/>
        <dbReference type="ChEBI" id="CHEBI:16763"/>
        <dbReference type="ChEBI" id="CHEBI:58326"/>
        <dbReference type="ChEBI" id="CHEBI:74359"/>
        <dbReference type="ChEBI" id="CHEBI:197301"/>
    </reaction>
</comment>
<comment type="catalytic activity">
    <reaction evidence="32">
        <text>L-ornithine + glyoxylate = 5-amino-2-oxopentanoate + glycine</text>
        <dbReference type="Rhea" id="RHEA:77331"/>
        <dbReference type="ChEBI" id="CHEBI:36655"/>
        <dbReference type="ChEBI" id="CHEBI:46911"/>
        <dbReference type="ChEBI" id="CHEBI:57305"/>
        <dbReference type="ChEBI" id="CHEBI:58802"/>
    </reaction>
</comment>
<evidence type="ECO:0000256" key="17">
    <source>
        <dbReference type="ARBA" id="ARBA00042669"/>
    </source>
</evidence>
<comment type="catalytic activity">
    <reaction evidence="24">
        <text>L-ornithine + pyruvate = 5-amino-2-oxopentanoate + L-alanine</text>
        <dbReference type="Rhea" id="RHEA:77327"/>
        <dbReference type="ChEBI" id="CHEBI:15361"/>
        <dbReference type="ChEBI" id="CHEBI:46911"/>
        <dbReference type="ChEBI" id="CHEBI:57972"/>
        <dbReference type="ChEBI" id="CHEBI:58802"/>
    </reaction>
</comment>
<evidence type="ECO:0000256" key="16">
    <source>
        <dbReference type="ARBA" id="ARBA00042611"/>
    </source>
</evidence>
<comment type="function">
    <text evidence="38">Multifunctional aminotransferase with a broad substrate specificity. Catalyzes the conversion of glyoxylate to glycine using alanine as the amino donor. Catalyzes metabolism of not L- but the D-isomer of D-beta-aminoisobutyric acid to generate 2-methyl-3-oxopropanoate and alanine. Catalyzes the transfer of the amino group from beta-alanine to pyruvate to yield L-alanine and 3-oxopropanoate. Can metabolize NG-monomethyl-L-arginine (NMMA), asymmetric NG,NG-dimethyl-L-arginine (ADMA) and symmetric NG,N'G-dimethyl-L-arginine (SDMA). ADMA is a potent inhibitor of nitric-oxide (NO) synthase, and this activity provides mechanism through which the kidney regulates blood pressure.</text>
</comment>
<evidence type="ECO:0000256" key="25">
    <source>
        <dbReference type="ARBA" id="ARBA00043798"/>
    </source>
</evidence>
<comment type="catalytic activity">
    <reaction evidence="11">
        <text>glyoxylate + L-alanine = glycine + pyruvate</text>
        <dbReference type="Rhea" id="RHEA:24248"/>
        <dbReference type="ChEBI" id="CHEBI:15361"/>
        <dbReference type="ChEBI" id="CHEBI:36655"/>
        <dbReference type="ChEBI" id="CHEBI:57305"/>
        <dbReference type="ChEBI" id="CHEBI:57972"/>
        <dbReference type="EC" id="2.6.1.44"/>
    </reaction>
    <physiologicalReaction direction="left-to-right" evidence="11">
        <dbReference type="Rhea" id="RHEA:24249"/>
    </physiologicalReaction>
</comment>
<evidence type="ECO:0000256" key="32">
    <source>
        <dbReference type="ARBA" id="ARBA00048264"/>
    </source>
</evidence>
<dbReference type="GO" id="GO:0008453">
    <property type="term" value="F:alanine-glyoxylate transaminase activity"/>
    <property type="evidence" value="ECO:0007669"/>
    <property type="project" value="UniProtKB-EC"/>
</dbReference>
<comment type="catalytic activity">
    <reaction evidence="33">
        <text>2-oxohexanoate + N(omega),N(omega)-dimethyl-L-arginine = L-2-aminohexanoate + 5-(3,3-dimethylguanidino)-2-oxopentanoate</text>
        <dbReference type="Rhea" id="RHEA:77363"/>
        <dbReference type="ChEBI" id="CHEBI:35177"/>
        <dbReference type="ChEBI" id="CHEBI:58326"/>
        <dbReference type="ChEBI" id="CHEBI:58455"/>
        <dbReference type="ChEBI" id="CHEBI:197301"/>
    </reaction>
</comment>
<dbReference type="EC" id="2.6.1.44" evidence="5"/>
<dbReference type="Gene3D" id="3.90.1150.10">
    <property type="entry name" value="Aspartate Aminotransferase, domain 1"/>
    <property type="match status" value="1"/>
</dbReference>
<keyword evidence="6" id="KW-0032">Aminotransferase</keyword>
<evidence type="ECO:0000256" key="11">
    <source>
        <dbReference type="ARBA" id="ARBA00033660"/>
    </source>
</evidence>
<comment type="catalytic activity">
    <reaction evidence="25">
        <text>N(omega),N('omega)-dimethyl-L-arginine + pyruvate = 5-(3,3'-dimethylguanidino)-2-oxopentanoate + L-alanine</text>
        <dbReference type="Rhea" id="RHEA:77307"/>
        <dbReference type="ChEBI" id="CHEBI:15361"/>
        <dbReference type="ChEBI" id="CHEBI:57972"/>
        <dbReference type="ChEBI" id="CHEBI:197308"/>
        <dbReference type="ChEBI" id="CHEBI:197310"/>
    </reaction>
</comment>
<evidence type="ECO:0000256" key="29">
    <source>
        <dbReference type="ARBA" id="ARBA00044257"/>
    </source>
</evidence>
<evidence type="ECO:0000256" key="39">
    <source>
        <dbReference type="SAM" id="MobiDB-lite"/>
    </source>
</evidence>
<evidence type="ECO:0000256" key="33">
    <source>
        <dbReference type="ARBA" id="ARBA00048500"/>
    </source>
</evidence>
<dbReference type="PROSITE" id="PS00600">
    <property type="entry name" value="AA_TRANSFER_CLASS_3"/>
    <property type="match status" value="1"/>
</dbReference>
<evidence type="ECO:0000256" key="23">
    <source>
        <dbReference type="ARBA" id="ARBA00043758"/>
    </source>
</evidence>
<comment type="subcellular location">
    <subcellularLocation>
        <location evidence="2">Mitochondrion</location>
    </subcellularLocation>
</comment>
<keyword evidence="9" id="KW-0809">Transit peptide</keyword>
<evidence type="ECO:0000256" key="10">
    <source>
        <dbReference type="ARBA" id="ARBA00023128"/>
    </source>
</evidence>
<comment type="catalytic activity">
    <reaction evidence="26">
        <text>3-oxopropanoate + L-alanine = beta-alanine + pyruvate</text>
        <dbReference type="Rhea" id="RHEA:14077"/>
        <dbReference type="ChEBI" id="CHEBI:15361"/>
        <dbReference type="ChEBI" id="CHEBI:33190"/>
        <dbReference type="ChEBI" id="CHEBI:57966"/>
        <dbReference type="ChEBI" id="CHEBI:57972"/>
        <dbReference type="EC" id="2.6.1.18"/>
    </reaction>
    <physiologicalReaction direction="right-to-left" evidence="26">
        <dbReference type="Rhea" id="RHEA:14079"/>
    </physiologicalReaction>
</comment>
<evidence type="ECO:0000256" key="3">
    <source>
        <dbReference type="ARBA" id="ARBA00008954"/>
    </source>
</evidence>
<dbReference type="GO" id="GO:0009436">
    <property type="term" value="P:glyoxylate catabolic process"/>
    <property type="evidence" value="ECO:0007669"/>
    <property type="project" value="TreeGrafter"/>
</dbReference>
<evidence type="ECO:0000256" key="24">
    <source>
        <dbReference type="ARBA" id="ARBA00043777"/>
    </source>
</evidence>
<dbReference type="EMBL" id="JBBCAQ010000022">
    <property type="protein sequence ID" value="KAK7590600.1"/>
    <property type="molecule type" value="Genomic_DNA"/>
</dbReference>
<evidence type="ECO:0000256" key="8">
    <source>
        <dbReference type="ARBA" id="ARBA00022898"/>
    </source>
</evidence>
<dbReference type="GO" id="GO:0005739">
    <property type="term" value="C:mitochondrion"/>
    <property type="evidence" value="ECO:0007669"/>
    <property type="project" value="UniProtKB-SubCell"/>
</dbReference>
<dbReference type="Pfam" id="PF00202">
    <property type="entry name" value="Aminotran_3"/>
    <property type="match status" value="1"/>
</dbReference>
<comment type="cofactor">
    <cofactor evidence="1">
        <name>pyridoxal 5'-phosphate</name>
        <dbReference type="ChEBI" id="CHEBI:597326"/>
    </cofactor>
</comment>
<comment type="catalytic activity">
    <reaction evidence="37">
        <text>N(omega),N('omega)-dimethyl-L-arginine + glyoxylate = 5-(3,3'-dimethylguanidino)-2-oxopentanoate + glycine</text>
        <dbReference type="Rhea" id="RHEA:77315"/>
        <dbReference type="ChEBI" id="CHEBI:36655"/>
        <dbReference type="ChEBI" id="CHEBI:57305"/>
        <dbReference type="ChEBI" id="CHEBI:197308"/>
        <dbReference type="ChEBI" id="CHEBI:197310"/>
    </reaction>
</comment>
<accession>A0AAN9TG88</accession>
<dbReference type="CDD" id="cd00610">
    <property type="entry name" value="OAT_like"/>
    <property type="match status" value="1"/>
</dbReference>
<evidence type="ECO:0000256" key="28">
    <source>
        <dbReference type="ARBA" id="ARBA00044055"/>
    </source>
</evidence>
<feature type="compositionally biased region" description="Basic and acidic residues" evidence="39">
    <location>
        <begin position="232"/>
        <end position="242"/>
    </location>
</feature>
<dbReference type="PANTHER" id="PTHR45688:SF3">
    <property type="entry name" value="ALANINE--GLYOXYLATE AMINOTRANSFERASE 2, MITOCHONDRIAL"/>
    <property type="match status" value="1"/>
</dbReference>
<comment type="caution">
    <text evidence="41">The sequence shown here is derived from an EMBL/GenBank/DDBJ whole genome shotgun (WGS) entry which is preliminary data.</text>
</comment>
<evidence type="ECO:0000256" key="38">
    <source>
        <dbReference type="ARBA" id="ARBA00058068"/>
    </source>
</evidence>
<evidence type="ECO:0000256" key="31">
    <source>
        <dbReference type="ARBA" id="ARBA00047892"/>
    </source>
</evidence>
<comment type="catalytic activity">
    <reaction evidence="27">
        <text>2-oxopentanoate + N(omega),N(omega)-dimethyl-L-arginine = 5-(3,3-dimethylguanidino)-2-oxopentanoate + L-2-aminopentanoate</text>
        <dbReference type="Rhea" id="RHEA:77359"/>
        <dbReference type="ChEBI" id="CHEBI:28644"/>
        <dbReference type="ChEBI" id="CHEBI:58326"/>
        <dbReference type="ChEBI" id="CHEBI:58441"/>
        <dbReference type="ChEBI" id="CHEBI:197301"/>
    </reaction>
</comment>
<keyword evidence="10" id="KW-0496">Mitochondrion</keyword>
<comment type="catalytic activity">
    <reaction evidence="22">
        <text>2-oxobutanoate + L-alanine = (2S)-2-aminobutanoate + pyruvate</text>
        <dbReference type="Rhea" id="RHEA:77355"/>
        <dbReference type="ChEBI" id="CHEBI:15361"/>
        <dbReference type="ChEBI" id="CHEBI:16763"/>
        <dbReference type="ChEBI" id="CHEBI:57972"/>
        <dbReference type="ChEBI" id="CHEBI:74359"/>
        <dbReference type="EC" id="2.6.1.44"/>
    </reaction>
</comment>
<evidence type="ECO:0000256" key="15">
    <source>
        <dbReference type="ARBA" id="ARBA00041845"/>
    </source>
</evidence>
<dbReference type="PANTHER" id="PTHR45688">
    <property type="match status" value="1"/>
</dbReference>
<evidence type="ECO:0000256" key="20">
    <source>
        <dbReference type="ARBA" id="ARBA00043726"/>
    </source>
</evidence>
<proteinExistence type="inferred from homology"/>
<keyword evidence="8" id="KW-0663">Pyridoxal phosphate</keyword>
<evidence type="ECO:0000256" key="35">
    <source>
        <dbReference type="ARBA" id="ARBA00048760"/>
    </source>
</evidence>
<dbReference type="GO" id="GO:0030170">
    <property type="term" value="F:pyridoxal phosphate binding"/>
    <property type="evidence" value="ECO:0007669"/>
    <property type="project" value="InterPro"/>
</dbReference>
<evidence type="ECO:0000313" key="41">
    <source>
        <dbReference type="EMBL" id="KAK7590600.1"/>
    </source>
</evidence>
<comment type="catalytic activity">
    <reaction evidence="18">
        <text>N(omega),N(omega)-dimethyl-L-arginine + pyruvate = 5-(3,3-dimethylguanidino)-2-oxopentanoate + L-alanine</text>
        <dbReference type="Rhea" id="RHEA:77303"/>
        <dbReference type="ChEBI" id="CHEBI:15361"/>
        <dbReference type="ChEBI" id="CHEBI:57972"/>
        <dbReference type="ChEBI" id="CHEBI:58326"/>
        <dbReference type="ChEBI" id="CHEBI:197301"/>
    </reaction>
</comment>
<name>A0AAN9TG88_9HEMI</name>
<evidence type="ECO:0000256" key="12">
    <source>
        <dbReference type="ARBA" id="ARBA00039130"/>
    </source>
</evidence>
<dbReference type="Proteomes" id="UP001367676">
    <property type="component" value="Unassembled WGS sequence"/>
</dbReference>
<evidence type="ECO:0000259" key="40">
    <source>
        <dbReference type="PROSITE" id="PS51029"/>
    </source>
</evidence>
<evidence type="ECO:0000256" key="5">
    <source>
        <dbReference type="ARBA" id="ARBA00013049"/>
    </source>
</evidence>
<dbReference type="Pfam" id="PF10545">
    <property type="entry name" value="MADF_DNA_bdg"/>
    <property type="match status" value="1"/>
</dbReference>
<dbReference type="EC" id="2.6.1.18" evidence="28"/>
<comment type="catalytic activity">
    <reaction evidence="35">
        <text>N(omega)-methyl-L-arginine + glyoxylate = 5-(3-methylguanidino)-2-oxopentanoate + glycine</text>
        <dbReference type="Rhea" id="RHEA:77323"/>
        <dbReference type="ChEBI" id="CHEBI:36655"/>
        <dbReference type="ChEBI" id="CHEBI:57305"/>
        <dbReference type="ChEBI" id="CHEBI:114953"/>
        <dbReference type="ChEBI" id="CHEBI:197314"/>
    </reaction>
</comment>
<evidence type="ECO:0000313" key="42">
    <source>
        <dbReference type="Proteomes" id="UP001367676"/>
    </source>
</evidence>
<protein>
    <recommendedName>
        <fullName evidence="13">Alanine--glyoxylate aminotransferase 2, mitochondrial</fullName>
        <ecNumber evidence="28">2.6.1.18</ecNumber>
        <ecNumber evidence="12">2.6.1.40</ecNumber>
        <ecNumber evidence="5">2.6.1.44</ecNumber>
    </recommendedName>
    <alternativeName>
        <fullName evidence="14">(R)-3-amino-2-methylpropionate--pyruvate transaminase</fullName>
    </alternativeName>
    <alternativeName>
        <fullName evidence="16">Beta-ALAAT II</fullName>
    </alternativeName>
    <alternativeName>
        <fullName evidence="17">Beta-alanine-pyruvate aminotransferase</fullName>
    </alternativeName>
    <alternativeName>
        <fullName evidence="30">D-3-aminoisobutyrate-pyruvate aminotransferase</fullName>
    </alternativeName>
    <alternativeName>
        <fullName evidence="15">D-AIBAT</fullName>
    </alternativeName>
    <alternativeName>
        <fullName evidence="29">D-beta-aminoisobutyrate-pyruvate aminotransferase</fullName>
    </alternativeName>
</protein>
<dbReference type="GO" id="GO:0016223">
    <property type="term" value="F:beta-alanine:pyruvate transaminase activity"/>
    <property type="evidence" value="ECO:0007669"/>
    <property type="project" value="UniProtKB-EC"/>
</dbReference>
<dbReference type="InterPro" id="IPR006578">
    <property type="entry name" value="MADF-dom"/>
</dbReference>
<reference evidence="41 42" key="1">
    <citation type="submission" date="2024-03" db="EMBL/GenBank/DDBJ databases">
        <title>Adaptation during the transition from Ophiocordyceps entomopathogen to insect associate is accompanied by gene loss and intensified selection.</title>
        <authorList>
            <person name="Ward C.M."/>
            <person name="Onetto C.A."/>
            <person name="Borneman A.R."/>
        </authorList>
    </citation>
    <scope>NUCLEOTIDE SEQUENCE [LARGE SCALE GENOMIC DNA]</scope>
    <source>
        <strain evidence="41">AWRI1</strain>
        <tissue evidence="41">Single Adult Female</tissue>
    </source>
</reference>
<evidence type="ECO:0000256" key="4">
    <source>
        <dbReference type="ARBA" id="ARBA00011881"/>
    </source>
</evidence>
<evidence type="ECO:0000256" key="9">
    <source>
        <dbReference type="ARBA" id="ARBA00022946"/>
    </source>
</evidence>
<dbReference type="InterPro" id="IPR015424">
    <property type="entry name" value="PyrdxlP-dep_Trfase"/>
</dbReference>
<evidence type="ECO:0000256" key="2">
    <source>
        <dbReference type="ARBA" id="ARBA00004173"/>
    </source>
</evidence>
<evidence type="ECO:0000256" key="13">
    <source>
        <dbReference type="ARBA" id="ARBA00039862"/>
    </source>
</evidence>
<dbReference type="EC" id="2.6.1.40" evidence="12"/>
<evidence type="ECO:0000256" key="22">
    <source>
        <dbReference type="ARBA" id="ARBA00043751"/>
    </source>
</evidence>
<comment type="catalytic activity">
    <reaction evidence="23">
        <text>N(omega)-methyl-L-arginine + pyruvate = 5-(3-methylguanidino)-2-oxopentanoate + L-alanine</text>
        <dbReference type="Rhea" id="RHEA:77319"/>
        <dbReference type="ChEBI" id="CHEBI:15361"/>
        <dbReference type="ChEBI" id="CHEBI:57972"/>
        <dbReference type="ChEBI" id="CHEBI:114953"/>
        <dbReference type="ChEBI" id="CHEBI:197314"/>
    </reaction>
</comment>
<comment type="subunit">
    <text evidence="4">Homotetramer.</text>
</comment>
<keyword evidence="42" id="KW-1185">Reference proteome</keyword>
<evidence type="ECO:0000256" key="7">
    <source>
        <dbReference type="ARBA" id="ARBA00022679"/>
    </source>
</evidence>
<dbReference type="InterPro" id="IPR015422">
    <property type="entry name" value="PyrdxlP-dep_Trfase_small"/>
</dbReference>
<dbReference type="FunFam" id="3.40.640.10:FF:000055">
    <property type="entry name" value="Alanine--glyoxylate aminotransferase 2, mitochondrial"/>
    <property type="match status" value="1"/>
</dbReference>
<dbReference type="PROSITE" id="PS51029">
    <property type="entry name" value="MADF"/>
    <property type="match status" value="1"/>
</dbReference>
<dbReference type="Gene3D" id="3.40.640.10">
    <property type="entry name" value="Type I PLP-dependent aspartate aminotransferase-like (Major domain)"/>
    <property type="match status" value="1"/>
</dbReference>
<evidence type="ECO:0000256" key="26">
    <source>
        <dbReference type="ARBA" id="ARBA00043825"/>
    </source>
</evidence>
<evidence type="ECO:0000256" key="27">
    <source>
        <dbReference type="ARBA" id="ARBA00043826"/>
    </source>
</evidence>
<dbReference type="GO" id="GO:0047305">
    <property type="term" value="F:(R)-3-amino-2-methylpropionate-pyruvate transaminase activity"/>
    <property type="evidence" value="ECO:0007669"/>
    <property type="project" value="UniProtKB-EC"/>
</dbReference>
<evidence type="ECO:0000256" key="1">
    <source>
        <dbReference type="ARBA" id="ARBA00001933"/>
    </source>
</evidence>
<evidence type="ECO:0000256" key="18">
    <source>
        <dbReference type="ARBA" id="ARBA00043669"/>
    </source>
</evidence>
<comment type="similarity">
    <text evidence="3">Belongs to the class-III pyridoxal-phosphate-dependent aminotransferase family.</text>
</comment>
<evidence type="ECO:0000256" key="30">
    <source>
        <dbReference type="ARBA" id="ARBA00044258"/>
    </source>
</evidence>
<evidence type="ECO:0000256" key="21">
    <source>
        <dbReference type="ARBA" id="ARBA00043749"/>
    </source>
</evidence>